<comment type="caution">
    <text evidence="4">The sequence shown here is derived from an EMBL/GenBank/DDBJ whole genome shotgun (WGS) entry which is preliminary data.</text>
</comment>
<gene>
    <name evidence="5" type="ORF">G4D61_01510</name>
    <name evidence="4" type="ORF">NG54_04840</name>
</gene>
<evidence type="ECO:0000256" key="1">
    <source>
        <dbReference type="ARBA" id="ARBA00022729"/>
    </source>
</evidence>
<dbReference type="Gene3D" id="2.40.40.10">
    <property type="entry name" value="RlpA-like domain"/>
    <property type="match status" value="1"/>
</dbReference>
<evidence type="ECO:0000313" key="5">
    <source>
        <dbReference type="EMBL" id="NEY18643.1"/>
    </source>
</evidence>
<accession>A0A0A6Y1Q0</accession>
<dbReference type="PANTHER" id="PTHR39160:SF6">
    <property type="entry name" value="CELL WALL-BINDING PROTEIN YOCH"/>
    <property type="match status" value="1"/>
</dbReference>
<dbReference type="SMART" id="SM00257">
    <property type="entry name" value="LysM"/>
    <property type="match status" value="1"/>
</dbReference>
<evidence type="ECO:0000313" key="7">
    <source>
        <dbReference type="Proteomes" id="UP000476934"/>
    </source>
</evidence>
<dbReference type="Pfam" id="PF01476">
    <property type="entry name" value="LysM"/>
    <property type="match status" value="1"/>
</dbReference>
<dbReference type="SUPFAM" id="SSF50685">
    <property type="entry name" value="Barwin-like endoglucanases"/>
    <property type="match status" value="1"/>
</dbReference>
<feature type="chain" id="PRO_5044540692" evidence="2">
    <location>
        <begin position="25"/>
        <end position="182"/>
    </location>
</feature>
<sequence length="182" mass="19514">MKKLSMSILTVFILFFGISHATFAATKTYKVKAGDTLSKIAKKNHVTVSQIKKWNHLKSDFIKVNQKLTLQTSSSKSGKVSSSSNSYRVISVKATAYTASCGGCSGITSTGINLKKHPSAKVISVDPKVIPLGSKVYVPGYGTAVAGDKGSGIKGNHIDVFISKKSKAIDWGSKKVKIKVYR</sequence>
<dbReference type="GO" id="GO:0019867">
    <property type="term" value="C:outer membrane"/>
    <property type="evidence" value="ECO:0007669"/>
    <property type="project" value="InterPro"/>
</dbReference>
<evidence type="ECO:0000313" key="6">
    <source>
        <dbReference type="Proteomes" id="UP000030588"/>
    </source>
</evidence>
<dbReference type="Proteomes" id="UP000030588">
    <property type="component" value="Unassembled WGS sequence"/>
</dbReference>
<organism evidence="4 6">
    <name type="scientific">Heyndrickxia ginsengihumi</name>
    <dbReference type="NCBI Taxonomy" id="363870"/>
    <lineage>
        <taxon>Bacteria</taxon>
        <taxon>Bacillati</taxon>
        <taxon>Bacillota</taxon>
        <taxon>Bacilli</taxon>
        <taxon>Bacillales</taxon>
        <taxon>Bacillaceae</taxon>
        <taxon>Heyndrickxia</taxon>
    </lineage>
</organism>
<dbReference type="CDD" id="cd00118">
    <property type="entry name" value="LysM"/>
    <property type="match status" value="1"/>
</dbReference>
<dbReference type="RefSeq" id="WP_025728808.1">
    <property type="nucleotide sequence ID" value="NZ_JAAIWK010000002.1"/>
</dbReference>
<dbReference type="PANTHER" id="PTHR39160">
    <property type="entry name" value="CELL WALL-BINDING PROTEIN YOCH"/>
    <property type="match status" value="1"/>
</dbReference>
<dbReference type="InterPro" id="IPR010611">
    <property type="entry name" value="3D_dom"/>
</dbReference>
<protein>
    <submittedName>
        <fullName evidence="5">LysM peptidoglycan-binding domain-containing protein</fullName>
    </submittedName>
</protein>
<name>A0A0A6Y1Q0_9BACI</name>
<evidence type="ECO:0000259" key="3">
    <source>
        <dbReference type="PROSITE" id="PS51782"/>
    </source>
</evidence>
<dbReference type="AlphaFoldDB" id="A0A0A6Y1Q0"/>
<dbReference type="STRING" id="363870.NG54_04840"/>
<dbReference type="Proteomes" id="UP000476934">
    <property type="component" value="Unassembled WGS sequence"/>
</dbReference>
<evidence type="ECO:0000256" key="2">
    <source>
        <dbReference type="SAM" id="SignalP"/>
    </source>
</evidence>
<feature type="domain" description="LysM" evidence="3">
    <location>
        <begin position="27"/>
        <end position="70"/>
    </location>
</feature>
<dbReference type="Gene3D" id="3.10.350.10">
    <property type="entry name" value="LysM domain"/>
    <property type="match status" value="1"/>
</dbReference>
<dbReference type="InterPro" id="IPR036779">
    <property type="entry name" value="LysM_dom_sf"/>
</dbReference>
<dbReference type="GO" id="GO:0004553">
    <property type="term" value="F:hydrolase activity, hydrolyzing O-glycosyl compounds"/>
    <property type="evidence" value="ECO:0007669"/>
    <property type="project" value="InterPro"/>
</dbReference>
<dbReference type="OrthoDB" id="9798935at2"/>
<reference evidence="5" key="2">
    <citation type="submission" date="2020-02" db="EMBL/GenBank/DDBJ databases">
        <authorList>
            <person name="Feng H."/>
        </authorList>
    </citation>
    <scope>NUCLEOTIDE SEQUENCE [LARGE SCALE GENOMIC DNA]</scope>
    <source>
        <strain evidence="5">Gsoil 114</strain>
    </source>
</reference>
<reference evidence="5 7" key="3">
    <citation type="submission" date="2020-03" db="EMBL/GenBank/DDBJ databases">
        <title>Bacillus aquiflavi sp. nov., isolated from yellow water of strong flavor Chinese baijiu in Yibin region of China.</title>
        <authorList>
            <person name="Xie J."/>
        </authorList>
    </citation>
    <scope>NUCLEOTIDE SEQUENCE [LARGE SCALE GENOMIC DNA]</scope>
    <source>
        <strain evidence="5 7">Gsoil 114</strain>
    </source>
</reference>
<keyword evidence="7" id="KW-1185">Reference proteome</keyword>
<keyword evidence="1 2" id="KW-0732">Signal</keyword>
<dbReference type="InterPro" id="IPR051933">
    <property type="entry name" value="Resuscitation_pf_RpfB"/>
</dbReference>
<dbReference type="InterPro" id="IPR036908">
    <property type="entry name" value="RlpA-like_sf"/>
</dbReference>
<evidence type="ECO:0000313" key="4">
    <source>
        <dbReference type="EMBL" id="KHD86207.1"/>
    </source>
</evidence>
<dbReference type="EMBL" id="JAAIWK010000002">
    <property type="protein sequence ID" value="NEY18643.1"/>
    <property type="molecule type" value="Genomic_DNA"/>
</dbReference>
<dbReference type="PROSITE" id="PS51782">
    <property type="entry name" value="LYSM"/>
    <property type="match status" value="1"/>
</dbReference>
<dbReference type="SUPFAM" id="SSF54106">
    <property type="entry name" value="LysM domain"/>
    <property type="match status" value="1"/>
</dbReference>
<dbReference type="InterPro" id="IPR018392">
    <property type="entry name" value="LysM"/>
</dbReference>
<dbReference type="GO" id="GO:0009254">
    <property type="term" value="P:peptidoglycan turnover"/>
    <property type="evidence" value="ECO:0007669"/>
    <property type="project" value="InterPro"/>
</dbReference>
<proteinExistence type="predicted"/>
<feature type="signal peptide" evidence="2">
    <location>
        <begin position="1"/>
        <end position="24"/>
    </location>
</feature>
<dbReference type="EMBL" id="JRUN01000009">
    <property type="protein sequence ID" value="KHD86207.1"/>
    <property type="molecule type" value="Genomic_DNA"/>
</dbReference>
<dbReference type="Pfam" id="PF06725">
    <property type="entry name" value="3D"/>
    <property type="match status" value="1"/>
</dbReference>
<reference evidence="4 6" key="1">
    <citation type="submission" date="2014-10" db="EMBL/GenBank/DDBJ databases">
        <title>Draft genome of phytase producing Bacillus ginsengihumi strain M2.11.</title>
        <authorList>
            <person name="Toymentseva A."/>
            <person name="Boulygina E.A."/>
            <person name="Kazakov S.V."/>
            <person name="Kayumov I."/>
            <person name="Suleimanova A.D."/>
            <person name="Mardanova A.M."/>
            <person name="Maria S.N."/>
            <person name="Sergey M.Y."/>
            <person name="Sharipova M.R."/>
        </authorList>
    </citation>
    <scope>NUCLEOTIDE SEQUENCE [LARGE SCALE GENOMIC DNA]</scope>
    <source>
        <strain evidence="4 6">M2.11</strain>
    </source>
</reference>
<dbReference type="CDD" id="cd22786">
    <property type="entry name" value="DPBB_YuiC-like"/>
    <property type="match status" value="1"/>
</dbReference>